<protein>
    <recommendedName>
        <fullName evidence="6">C2H2-type domain-containing protein</fullName>
    </recommendedName>
</protein>
<reference evidence="7 8" key="1">
    <citation type="submission" date="2018-11" db="EMBL/GenBank/DDBJ databases">
        <authorList>
            <consortium name="Pathogen Informatics"/>
        </authorList>
    </citation>
    <scope>NUCLEOTIDE SEQUENCE [LARGE SCALE GENOMIC DNA]</scope>
</reference>
<evidence type="ECO:0000313" key="7">
    <source>
        <dbReference type="EMBL" id="VDN16862.1"/>
    </source>
</evidence>
<organism evidence="7 8">
    <name type="scientific">Dibothriocephalus latus</name>
    <name type="common">Fish tapeworm</name>
    <name type="synonym">Diphyllobothrium latum</name>
    <dbReference type="NCBI Taxonomy" id="60516"/>
    <lineage>
        <taxon>Eukaryota</taxon>
        <taxon>Metazoa</taxon>
        <taxon>Spiralia</taxon>
        <taxon>Lophotrochozoa</taxon>
        <taxon>Platyhelminthes</taxon>
        <taxon>Cestoda</taxon>
        <taxon>Eucestoda</taxon>
        <taxon>Diphyllobothriidea</taxon>
        <taxon>Diphyllobothriidae</taxon>
        <taxon>Dibothriocephalus</taxon>
    </lineage>
</organism>
<dbReference type="Gene3D" id="3.30.160.60">
    <property type="entry name" value="Classic Zinc Finger"/>
    <property type="match status" value="4"/>
</dbReference>
<dbReference type="InterPro" id="IPR050329">
    <property type="entry name" value="GLI_C2H2-zinc-finger"/>
</dbReference>
<dbReference type="FunFam" id="3.30.160.60:FF:000072">
    <property type="entry name" value="zinc finger protein 143 isoform X1"/>
    <property type="match status" value="1"/>
</dbReference>
<dbReference type="AlphaFoldDB" id="A0A3P7P9V1"/>
<proteinExistence type="predicted"/>
<dbReference type="OrthoDB" id="6077919at2759"/>
<dbReference type="SMART" id="SM00355">
    <property type="entry name" value="ZnF_C2H2"/>
    <property type="match status" value="4"/>
</dbReference>
<dbReference type="PANTHER" id="PTHR19818:SF139">
    <property type="entry name" value="PAIR-RULE PROTEIN ODD-PAIRED"/>
    <property type="match status" value="1"/>
</dbReference>
<feature type="domain" description="C2H2-type" evidence="6">
    <location>
        <begin position="214"/>
        <end position="243"/>
    </location>
</feature>
<evidence type="ECO:0000256" key="4">
    <source>
        <dbReference type="ARBA" id="ARBA00022833"/>
    </source>
</evidence>
<evidence type="ECO:0000313" key="8">
    <source>
        <dbReference type="Proteomes" id="UP000281553"/>
    </source>
</evidence>
<dbReference type="PANTHER" id="PTHR19818">
    <property type="entry name" value="ZINC FINGER PROTEIN ZIC AND GLI"/>
    <property type="match status" value="1"/>
</dbReference>
<dbReference type="InterPro" id="IPR036236">
    <property type="entry name" value="Znf_C2H2_sf"/>
</dbReference>
<accession>A0A3P7P9V1</accession>
<keyword evidence="1" id="KW-0479">Metal-binding</keyword>
<dbReference type="EMBL" id="UYRU01067380">
    <property type="protein sequence ID" value="VDN16862.1"/>
    <property type="molecule type" value="Genomic_DNA"/>
</dbReference>
<keyword evidence="8" id="KW-1185">Reference proteome</keyword>
<keyword evidence="4" id="KW-0862">Zinc</keyword>
<dbReference type="GO" id="GO:0045944">
    <property type="term" value="P:positive regulation of transcription by RNA polymerase II"/>
    <property type="evidence" value="ECO:0007669"/>
    <property type="project" value="UniProtKB-ARBA"/>
</dbReference>
<evidence type="ECO:0000256" key="1">
    <source>
        <dbReference type="ARBA" id="ARBA00022723"/>
    </source>
</evidence>
<dbReference type="Pfam" id="PF00096">
    <property type="entry name" value="zf-C2H2"/>
    <property type="match status" value="1"/>
</dbReference>
<name>A0A3P7P9V1_DIBLA</name>
<feature type="domain" description="C2H2-type" evidence="6">
    <location>
        <begin position="277"/>
        <end position="306"/>
    </location>
</feature>
<dbReference type="GO" id="GO:0005634">
    <property type="term" value="C:nucleus"/>
    <property type="evidence" value="ECO:0007669"/>
    <property type="project" value="UniProtKB-ARBA"/>
</dbReference>
<dbReference type="Proteomes" id="UP000281553">
    <property type="component" value="Unassembled WGS sequence"/>
</dbReference>
<dbReference type="InterPro" id="IPR013087">
    <property type="entry name" value="Znf_C2H2_type"/>
</dbReference>
<keyword evidence="3 5" id="KW-0863">Zinc-finger</keyword>
<dbReference type="GO" id="GO:0000981">
    <property type="term" value="F:DNA-binding transcription factor activity, RNA polymerase II-specific"/>
    <property type="evidence" value="ECO:0007669"/>
    <property type="project" value="TreeGrafter"/>
</dbReference>
<dbReference type="FunFam" id="3.30.160.60:FF:000125">
    <property type="entry name" value="Putative zinc finger protein 143"/>
    <property type="match status" value="1"/>
</dbReference>
<evidence type="ECO:0000256" key="2">
    <source>
        <dbReference type="ARBA" id="ARBA00022737"/>
    </source>
</evidence>
<dbReference type="PROSITE" id="PS50157">
    <property type="entry name" value="ZINC_FINGER_C2H2_2"/>
    <property type="match status" value="4"/>
</dbReference>
<keyword evidence="2" id="KW-0677">Repeat</keyword>
<feature type="domain" description="C2H2-type" evidence="6">
    <location>
        <begin position="184"/>
        <end position="213"/>
    </location>
</feature>
<feature type="domain" description="C2H2-type" evidence="6">
    <location>
        <begin position="247"/>
        <end position="276"/>
    </location>
</feature>
<evidence type="ECO:0000256" key="5">
    <source>
        <dbReference type="PROSITE-ProRule" id="PRU00042"/>
    </source>
</evidence>
<dbReference type="GO" id="GO:0008270">
    <property type="term" value="F:zinc ion binding"/>
    <property type="evidence" value="ECO:0007669"/>
    <property type="project" value="UniProtKB-KW"/>
</dbReference>
<dbReference type="GO" id="GO:0000978">
    <property type="term" value="F:RNA polymerase II cis-regulatory region sequence-specific DNA binding"/>
    <property type="evidence" value="ECO:0007669"/>
    <property type="project" value="TreeGrafter"/>
</dbReference>
<evidence type="ECO:0000259" key="6">
    <source>
        <dbReference type="PROSITE" id="PS50157"/>
    </source>
</evidence>
<evidence type="ECO:0000256" key="3">
    <source>
        <dbReference type="ARBA" id="ARBA00022771"/>
    </source>
</evidence>
<dbReference type="SUPFAM" id="SSF57667">
    <property type="entry name" value="beta-beta-alpha zinc fingers"/>
    <property type="match status" value="2"/>
</dbReference>
<gene>
    <name evidence="7" type="ORF">DILT_LOCUS12693</name>
</gene>
<sequence>MLRGLDSIANFLLCKLCYRSIKSFKRRRRRKKRHKREQLEKTLRVITMAANDKQRPTHNQLADQHDEPILHGCTVRYYLLGAGVMHSAMAAIFAKMSEDSLRLAFSPASRTAETESESCGHIQRPTIQSDVIDLSVKRSIQDHNCVERIQPEVPSHVLPPCLPPNSVGLAGSTTAIKTPGDSRYENLDYGCEKKFRSHNSLVNHYRTHTGERPFVCDFPGCWQAFARQSNLITHRLVHLDREMRRKFICPVGGCGRNFLKKTNLEDHLNLHLGRRPYKCEHPGCAKAFRCRSNLSGHRRVHLRAKETGASTQSSALEKRIEMILARAVDSPDGQQPPI</sequence>
<dbReference type="PROSITE" id="PS00028">
    <property type="entry name" value="ZINC_FINGER_C2H2_1"/>
    <property type="match status" value="3"/>
</dbReference>